<feature type="compositionally biased region" description="Low complexity" evidence="1">
    <location>
        <begin position="41"/>
        <end position="54"/>
    </location>
</feature>
<proteinExistence type="predicted"/>
<gene>
    <name evidence="3" type="ORF">VitviT2T_025914</name>
</gene>
<evidence type="ECO:0000313" key="3">
    <source>
        <dbReference type="EMBL" id="WKA08168.1"/>
    </source>
</evidence>
<evidence type="ECO:0000313" key="4">
    <source>
        <dbReference type="Proteomes" id="UP001227230"/>
    </source>
</evidence>
<dbReference type="PANTHER" id="PTHR12121">
    <property type="entry name" value="CARBON CATABOLITE REPRESSOR PROTEIN 4"/>
    <property type="match status" value="1"/>
</dbReference>
<name>A0ABY9DKA2_VITVI</name>
<dbReference type="PANTHER" id="PTHR12121:SF82">
    <property type="entry name" value="CARBON CATABOLITE REPRESSOR PROTEIN 4 HOMOLOG 3"/>
    <property type="match status" value="1"/>
</dbReference>
<reference evidence="3 4" key="1">
    <citation type="journal article" date="2023" name="Hortic Res">
        <title>The complete reference genome for grapevine (Vitis vinifera L.) genetics and breeding.</title>
        <authorList>
            <person name="Shi X."/>
            <person name="Cao S."/>
            <person name="Wang X."/>
            <person name="Huang S."/>
            <person name="Wang Y."/>
            <person name="Liu Z."/>
            <person name="Liu W."/>
            <person name="Leng X."/>
            <person name="Peng Y."/>
            <person name="Wang N."/>
            <person name="Wang Y."/>
            <person name="Ma Z."/>
            <person name="Xu X."/>
            <person name="Zhang F."/>
            <person name="Xue H."/>
            <person name="Zhong H."/>
            <person name="Wang Y."/>
            <person name="Zhang K."/>
            <person name="Velt A."/>
            <person name="Avia K."/>
            <person name="Holtgrawe D."/>
            <person name="Grimplet J."/>
            <person name="Matus J.T."/>
            <person name="Ware D."/>
            <person name="Wu X."/>
            <person name="Wang H."/>
            <person name="Liu C."/>
            <person name="Fang Y."/>
            <person name="Rustenholz C."/>
            <person name="Cheng Z."/>
            <person name="Xiao H."/>
            <person name="Zhou Y."/>
        </authorList>
    </citation>
    <scope>NUCLEOTIDE SEQUENCE [LARGE SCALE GENOMIC DNA]</scope>
    <source>
        <strain evidence="4">cv. Pinot noir / PN40024</strain>
        <tissue evidence="3">Leaf</tissue>
    </source>
</reference>
<dbReference type="EMBL" id="CP126664">
    <property type="protein sequence ID" value="WKA08168.1"/>
    <property type="molecule type" value="Genomic_DNA"/>
</dbReference>
<dbReference type="Proteomes" id="UP001227230">
    <property type="component" value="Chromosome 17"/>
</dbReference>
<feature type="domain" description="Endonuclease/exonuclease/phosphatase" evidence="2">
    <location>
        <begin position="92"/>
        <end position="417"/>
    </location>
</feature>
<dbReference type="InterPro" id="IPR005135">
    <property type="entry name" value="Endo/exonuclease/phosphatase"/>
</dbReference>
<organism evidence="3 4">
    <name type="scientific">Vitis vinifera</name>
    <name type="common">Grape</name>
    <dbReference type="NCBI Taxonomy" id="29760"/>
    <lineage>
        <taxon>Eukaryota</taxon>
        <taxon>Viridiplantae</taxon>
        <taxon>Streptophyta</taxon>
        <taxon>Embryophyta</taxon>
        <taxon>Tracheophyta</taxon>
        <taxon>Spermatophyta</taxon>
        <taxon>Magnoliopsida</taxon>
        <taxon>eudicotyledons</taxon>
        <taxon>Gunneridae</taxon>
        <taxon>Pentapetalae</taxon>
        <taxon>rosids</taxon>
        <taxon>Vitales</taxon>
        <taxon>Vitaceae</taxon>
        <taxon>Viteae</taxon>
        <taxon>Vitis</taxon>
    </lineage>
</organism>
<dbReference type="Pfam" id="PF03372">
    <property type="entry name" value="Exo_endo_phos"/>
    <property type="match status" value="1"/>
</dbReference>
<feature type="region of interest" description="Disordered" evidence="1">
    <location>
        <begin position="40"/>
        <end position="63"/>
    </location>
</feature>
<dbReference type="InterPro" id="IPR036691">
    <property type="entry name" value="Endo/exonu/phosph_ase_sf"/>
</dbReference>
<evidence type="ECO:0000259" key="2">
    <source>
        <dbReference type="Pfam" id="PF03372"/>
    </source>
</evidence>
<dbReference type="Gene3D" id="3.60.10.10">
    <property type="entry name" value="Endonuclease/exonuclease/phosphatase"/>
    <property type="match status" value="1"/>
</dbReference>
<protein>
    <recommendedName>
        <fullName evidence="2">Endonuclease/exonuclease/phosphatase domain-containing protein</fullName>
    </recommendedName>
</protein>
<dbReference type="InterPro" id="IPR050410">
    <property type="entry name" value="CCR4/nocturin_mRNA_transcr"/>
</dbReference>
<sequence>MGCHAASWLCAPMPTATTTTGSSKFYKSTTIFCCINSPADSTHPSPSVSTGSSSRRWYNPLKKRPLDQPPEIVRHWIDSNHPFPSQETFTVVSYNILGDRNAFKHRDLYSNVPFSYMKWDHRRRVICNEIIGRNPDIVCLQEVDKYFDLVSIMEKEGYAGSYKRRTGDTVDGCAMFWKAEKFRLLEGECIEFKQYGLRDNVAQLSLFEMCEDESRKLLVGNIHVLYNPSRGDVKLGQIRFLSSRAHILSEKWGNVPVVLAGDFNSTPQSAMYQFLSSSELNIMLYDRRELSGQRNCHPAQVFDVEREISSSFILMDRFLKGCWTDEEVKVATGNADCHVVVHPLKLKSSYATVKSSTRTRGFNGEPLATSYHSKFLGTVDYLWYSDGVVPTRVLDTLPVDILRGLGGLPCREVGSDHLALISEFAFAQGTEEGNNMTSMFSIQSVRFSWSELLLSCMNTNAGFLGTKLGDSV</sequence>
<accession>A0ABY9DKA2</accession>
<dbReference type="SUPFAM" id="SSF56219">
    <property type="entry name" value="DNase I-like"/>
    <property type="match status" value="1"/>
</dbReference>
<evidence type="ECO:0000256" key="1">
    <source>
        <dbReference type="SAM" id="MobiDB-lite"/>
    </source>
</evidence>
<keyword evidence="4" id="KW-1185">Reference proteome</keyword>